<dbReference type="AlphaFoldDB" id="F7NPZ7"/>
<dbReference type="GO" id="GO:0016163">
    <property type="term" value="F:nitrogenase activity"/>
    <property type="evidence" value="ECO:0007669"/>
    <property type="project" value="InterPro"/>
</dbReference>
<name>F7NPZ7_9FIRM</name>
<keyword evidence="5" id="KW-1185">Reference proteome</keyword>
<keyword evidence="1 2" id="KW-0535">Nitrogen fixation</keyword>
<evidence type="ECO:0000256" key="1">
    <source>
        <dbReference type="ARBA" id="ARBA00023231"/>
    </source>
</evidence>
<dbReference type="InterPro" id="IPR049939">
    <property type="entry name" value="NifE-like"/>
</dbReference>
<dbReference type="Proteomes" id="UP000003240">
    <property type="component" value="Unassembled WGS sequence"/>
</dbReference>
<dbReference type="RefSeq" id="WP_004099776.1">
    <property type="nucleotide sequence ID" value="NZ_AFGF01000270.1"/>
</dbReference>
<dbReference type="InterPro" id="IPR000510">
    <property type="entry name" value="Nase/OxRdtase_comp1"/>
</dbReference>
<comment type="similarity">
    <text evidence="2">Belongs to the NifD/NifK/NifE/NifN family.</text>
</comment>
<dbReference type="SUPFAM" id="SSF53807">
    <property type="entry name" value="Helical backbone' metal receptor"/>
    <property type="match status" value="1"/>
</dbReference>
<evidence type="ECO:0000313" key="4">
    <source>
        <dbReference type="EMBL" id="EGO61874.1"/>
    </source>
</evidence>
<evidence type="ECO:0000256" key="2">
    <source>
        <dbReference type="RuleBase" id="RU004021"/>
    </source>
</evidence>
<dbReference type="InterPro" id="IPR000318">
    <property type="entry name" value="Nase_comp1_CS"/>
</dbReference>
<dbReference type="Gene3D" id="3.40.50.1980">
    <property type="entry name" value="Nitrogenase molybdenum iron protein domain"/>
    <property type="match status" value="1"/>
</dbReference>
<evidence type="ECO:0000313" key="5">
    <source>
        <dbReference type="Proteomes" id="UP000003240"/>
    </source>
</evidence>
<accession>F7NPZ7</accession>
<proteinExistence type="inferred from homology"/>
<sequence>MDYIKEKTPPVREDRLRVCNAYGGSCPVLVKQSRKGCINGLRRSFSQTQGCQLNLSLASLNTFRDTVIIVHGPVGCGGSNVSSAGSVKTFKKLRDPQAQGLIWLSTNLGEADVIRGGETAVQEAVFYAEQEFRPEIIMVVNSCVPALIGDDLDGLLAELQPQVHARLAPVHCEGFKSRIMASAYDAVYHGILRNLTAPPERDKSVILDETEEFRCKLRKSRTVNLLNVSSMSRADELELSRLLQALGLTVNILPHFAHPEQFKEATEAALNISICATHDDYFVEHLRDLFGIPFILNTIPIGVKNTNKWILDIAGHFGLEEQAKQLISRENAELEEAIAPFRPQFQGKRVLACAGEIRVIATAEMLQYLGMEVIGLRAYHYDQFADNLLDDLANREKIPINVATGQPFEQANLIEKLKPDVYLGHVNNNGWAARHGLPVLPIFQQSNNYMGYNGTFEVARRLARILRNPAFNRNLSQNNDQPYFDHWFKEEPFSYIDGNVILEGDR</sequence>
<dbReference type="EMBL" id="AFGF01000270">
    <property type="protein sequence ID" value="EGO61874.1"/>
    <property type="molecule type" value="Genomic_DNA"/>
</dbReference>
<dbReference type="Gene3D" id="3.40.50.12380">
    <property type="entry name" value="Nitrogenase MoFe cofactor biosynthesis protein NifE, C-terminal"/>
    <property type="match status" value="1"/>
</dbReference>
<dbReference type="OrthoDB" id="9767044at2"/>
<dbReference type="eggNOG" id="COG2710">
    <property type="taxonomic scope" value="Bacteria"/>
</dbReference>
<protein>
    <submittedName>
        <fullName evidence="4">Nitrogenase</fullName>
    </submittedName>
</protein>
<gene>
    <name evidence="4" type="ORF">ALO_20972</name>
</gene>
<dbReference type="PANTHER" id="PTHR42956:SF1">
    <property type="entry name" value="NITROGENASE IRON-MOLYBDENUM COFACTOR BIOSYNTHESIS PROTEIN NIFE"/>
    <property type="match status" value="1"/>
</dbReference>
<dbReference type="STRING" id="1009370.ALO_20972"/>
<dbReference type="Pfam" id="PF00148">
    <property type="entry name" value="Oxidored_nitro"/>
    <property type="match status" value="1"/>
</dbReference>
<feature type="domain" description="Nitrogenase/oxidoreductase component 1" evidence="3">
    <location>
        <begin position="51"/>
        <end position="466"/>
    </location>
</feature>
<organism evidence="4 5">
    <name type="scientific">Acetonema longum DSM 6540</name>
    <dbReference type="NCBI Taxonomy" id="1009370"/>
    <lineage>
        <taxon>Bacteria</taxon>
        <taxon>Bacillati</taxon>
        <taxon>Bacillota</taxon>
        <taxon>Negativicutes</taxon>
        <taxon>Acetonemataceae</taxon>
        <taxon>Acetonema</taxon>
    </lineage>
</organism>
<dbReference type="PROSITE" id="PS00699">
    <property type="entry name" value="NITROGENASE_1_1"/>
    <property type="match status" value="1"/>
</dbReference>
<dbReference type="PANTHER" id="PTHR42956">
    <property type="entry name" value="NITROGENASE IRON-MOLYBDENUM COFACTOR BIOSYNTHESIS PROTEIN NIFE"/>
    <property type="match status" value="1"/>
</dbReference>
<evidence type="ECO:0000259" key="3">
    <source>
        <dbReference type="Pfam" id="PF00148"/>
    </source>
</evidence>
<reference evidence="4 5" key="1">
    <citation type="journal article" date="2011" name="EMBO J.">
        <title>Structural diversity of bacterial flagellar motors.</title>
        <authorList>
            <person name="Chen S."/>
            <person name="Beeby M."/>
            <person name="Murphy G.E."/>
            <person name="Leadbetter J.R."/>
            <person name="Hendrixson D.R."/>
            <person name="Briegel A."/>
            <person name="Li Z."/>
            <person name="Shi J."/>
            <person name="Tocheva E.I."/>
            <person name="Muller A."/>
            <person name="Dobro M.J."/>
            <person name="Jensen G.J."/>
        </authorList>
    </citation>
    <scope>NUCLEOTIDE SEQUENCE [LARGE SCALE GENOMIC DNA]</scope>
    <source>
        <strain evidence="4 5">DSM 6540</strain>
    </source>
</reference>
<comment type="caution">
    <text evidence="4">The sequence shown here is derived from an EMBL/GenBank/DDBJ whole genome shotgun (WGS) entry which is preliminary data.</text>
</comment>